<comment type="caution">
    <text evidence="2">The sequence shown here is derived from an EMBL/GenBank/DDBJ whole genome shotgun (WGS) entry which is preliminary data.</text>
</comment>
<proteinExistence type="predicted"/>
<sequence>MAAAIAAQVAMMERREFRRTQRSLLEDFLNSYLLAEPNRLPSIRKHQLENNFEFYCEYFATFGTAIPREKILVLKQVIRSADESGDAELSFTVGGSVPGLIVPSATEPAKKEHAAVVMDTEASEVAKDLKGQAAEDHDLVNAQRKIVDAARKDSANKKLQKMEKKAETGGDRPVKKDGEVKAPKPKGKAAKSKAKAKACQPNDNEPGEPGEPAARAAPAAAAAAAAAPAARPPAVVAEPEFLTNIGDPWEQVAEVLKKAKVIIPDGFGGLRKSYTLDLDTSKVQVLWHEAGIYVKTSTGAGGFKVDGKGGTTISIRKYGGWRLSWISALRCAGVA</sequence>
<evidence type="ECO:0000313" key="2">
    <source>
        <dbReference type="EMBL" id="CAE7426305.1"/>
    </source>
</evidence>
<evidence type="ECO:0000313" key="3">
    <source>
        <dbReference type="Proteomes" id="UP000601435"/>
    </source>
</evidence>
<accession>A0A812R7S7</accession>
<keyword evidence="3" id="KW-1185">Reference proteome</keyword>
<protein>
    <submittedName>
        <fullName evidence="2">Uncharacterized protein</fullName>
    </submittedName>
</protein>
<gene>
    <name evidence="2" type="ORF">SNEC2469_LOCUS11697</name>
</gene>
<dbReference type="Proteomes" id="UP000601435">
    <property type="component" value="Unassembled WGS sequence"/>
</dbReference>
<name>A0A812R7S7_9DINO</name>
<dbReference type="EMBL" id="CAJNJA010018573">
    <property type="protein sequence ID" value="CAE7426305.1"/>
    <property type="molecule type" value="Genomic_DNA"/>
</dbReference>
<feature type="region of interest" description="Disordered" evidence="1">
    <location>
        <begin position="151"/>
        <end position="219"/>
    </location>
</feature>
<feature type="compositionally biased region" description="Low complexity" evidence="1">
    <location>
        <begin position="210"/>
        <end position="219"/>
    </location>
</feature>
<organism evidence="2 3">
    <name type="scientific">Symbiodinium necroappetens</name>
    <dbReference type="NCBI Taxonomy" id="1628268"/>
    <lineage>
        <taxon>Eukaryota</taxon>
        <taxon>Sar</taxon>
        <taxon>Alveolata</taxon>
        <taxon>Dinophyceae</taxon>
        <taxon>Suessiales</taxon>
        <taxon>Symbiodiniaceae</taxon>
        <taxon>Symbiodinium</taxon>
    </lineage>
</organism>
<evidence type="ECO:0000256" key="1">
    <source>
        <dbReference type="SAM" id="MobiDB-lite"/>
    </source>
</evidence>
<dbReference type="OrthoDB" id="433105at2759"/>
<feature type="compositionally biased region" description="Basic and acidic residues" evidence="1">
    <location>
        <begin position="151"/>
        <end position="182"/>
    </location>
</feature>
<reference evidence="2" key="1">
    <citation type="submission" date="2021-02" db="EMBL/GenBank/DDBJ databases">
        <authorList>
            <person name="Dougan E. K."/>
            <person name="Rhodes N."/>
            <person name="Thang M."/>
            <person name="Chan C."/>
        </authorList>
    </citation>
    <scope>NUCLEOTIDE SEQUENCE</scope>
</reference>
<dbReference type="AlphaFoldDB" id="A0A812R7S7"/>
<feature type="compositionally biased region" description="Basic residues" evidence="1">
    <location>
        <begin position="183"/>
        <end position="196"/>
    </location>
</feature>